<evidence type="ECO:0000256" key="1">
    <source>
        <dbReference type="SAM" id="MobiDB-lite"/>
    </source>
</evidence>
<feature type="non-terminal residue" evidence="2">
    <location>
        <position position="337"/>
    </location>
</feature>
<feature type="compositionally biased region" description="Low complexity" evidence="1">
    <location>
        <begin position="225"/>
        <end position="241"/>
    </location>
</feature>
<protein>
    <submittedName>
        <fullName evidence="2">Uncharacterized protein</fullName>
    </submittedName>
</protein>
<dbReference type="EMBL" id="JBAHYK010004079">
    <property type="protein sequence ID" value="KAL0563003.1"/>
    <property type="molecule type" value="Genomic_DNA"/>
</dbReference>
<dbReference type="Proteomes" id="UP001465976">
    <property type="component" value="Unassembled WGS sequence"/>
</dbReference>
<feature type="compositionally biased region" description="Pro residues" evidence="1">
    <location>
        <begin position="193"/>
        <end position="224"/>
    </location>
</feature>
<feature type="region of interest" description="Disordered" evidence="1">
    <location>
        <begin position="150"/>
        <end position="263"/>
    </location>
</feature>
<sequence>MPPSPPPLPSFHQVSLDLELLNYMLQFVPPEQDTSFGGEIIMLREFVKKGYLDLESDSLGPSRWGAHTGKAYQDIVGEPEIDCEDKEEKGGGGQRRRKDGGAKAAHAGGYCPRNSKAIQKAPLANQTHALTSEDIEDAVVRQTDIFYENGQPLASPSLPSETPSQLTGSLPPSLFLPSPSPSLSTSPLFSPSSPLPSPSSPPPSPPCPSLPSPLLPQPPPPPSLSPLLPLSTSTPSLPSTSQQTVAAAVTEPPTGGSAMGKRGHVWSKNTCFRPGNCANMDMERLDSMVKILSTGMISTCLKWDGSIPDLVNRCSESESLAATADLLSIINYMQLRL</sequence>
<feature type="compositionally biased region" description="Polar residues" evidence="1">
    <location>
        <begin position="152"/>
        <end position="168"/>
    </location>
</feature>
<reference evidence="2 3" key="1">
    <citation type="submission" date="2024-02" db="EMBL/GenBank/DDBJ databases">
        <title>A draft genome for the cacao thread blight pathogen Marasmius crinis-equi.</title>
        <authorList>
            <person name="Cohen S.P."/>
            <person name="Baruah I.K."/>
            <person name="Amoako-Attah I."/>
            <person name="Bukari Y."/>
            <person name="Meinhardt L.W."/>
            <person name="Bailey B.A."/>
        </authorList>
    </citation>
    <scope>NUCLEOTIDE SEQUENCE [LARGE SCALE GENOMIC DNA]</scope>
    <source>
        <strain evidence="2 3">GH-76</strain>
    </source>
</reference>
<feature type="region of interest" description="Disordered" evidence="1">
    <location>
        <begin position="77"/>
        <end position="111"/>
    </location>
</feature>
<name>A0ABR3EJH5_9AGAR</name>
<evidence type="ECO:0000313" key="3">
    <source>
        <dbReference type="Proteomes" id="UP001465976"/>
    </source>
</evidence>
<feature type="compositionally biased region" description="Low complexity" evidence="1">
    <location>
        <begin position="169"/>
        <end position="192"/>
    </location>
</feature>
<keyword evidence="3" id="KW-1185">Reference proteome</keyword>
<proteinExistence type="predicted"/>
<gene>
    <name evidence="2" type="ORF">V5O48_019075</name>
</gene>
<evidence type="ECO:0000313" key="2">
    <source>
        <dbReference type="EMBL" id="KAL0563003.1"/>
    </source>
</evidence>
<accession>A0ABR3EJH5</accession>
<comment type="caution">
    <text evidence="2">The sequence shown here is derived from an EMBL/GenBank/DDBJ whole genome shotgun (WGS) entry which is preliminary data.</text>
</comment>
<organism evidence="2 3">
    <name type="scientific">Marasmius crinis-equi</name>
    <dbReference type="NCBI Taxonomy" id="585013"/>
    <lineage>
        <taxon>Eukaryota</taxon>
        <taxon>Fungi</taxon>
        <taxon>Dikarya</taxon>
        <taxon>Basidiomycota</taxon>
        <taxon>Agaricomycotina</taxon>
        <taxon>Agaricomycetes</taxon>
        <taxon>Agaricomycetidae</taxon>
        <taxon>Agaricales</taxon>
        <taxon>Marasmiineae</taxon>
        <taxon>Marasmiaceae</taxon>
        <taxon>Marasmius</taxon>
    </lineage>
</organism>